<dbReference type="SUPFAM" id="SSF54909">
    <property type="entry name" value="Dimeric alpha+beta barrel"/>
    <property type="match status" value="1"/>
</dbReference>
<evidence type="ECO:0000313" key="4">
    <source>
        <dbReference type="Proteomes" id="UP001138921"/>
    </source>
</evidence>
<evidence type="ECO:0000259" key="2">
    <source>
        <dbReference type="Pfam" id="PF03795"/>
    </source>
</evidence>
<gene>
    <name evidence="3" type="ORF">J1C56_22060</name>
</gene>
<dbReference type="Proteomes" id="UP001138921">
    <property type="component" value="Unassembled WGS sequence"/>
</dbReference>
<comment type="caution">
    <text evidence="3">The sequence shown here is derived from an EMBL/GenBank/DDBJ whole genome shotgun (WGS) entry which is preliminary data.</text>
</comment>
<accession>A0A9X1AE86</accession>
<feature type="domain" description="YCII-related" evidence="2">
    <location>
        <begin position="1"/>
        <end position="114"/>
    </location>
</feature>
<name>A0A9X1AE86_9HYPH</name>
<protein>
    <submittedName>
        <fullName evidence="3">YciI family protein</fullName>
    </submittedName>
</protein>
<organism evidence="3 4">
    <name type="scientific">Aminobacter anthyllidis</name>
    <dbReference type="NCBI Taxonomy" id="1035067"/>
    <lineage>
        <taxon>Bacteria</taxon>
        <taxon>Pseudomonadati</taxon>
        <taxon>Pseudomonadota</taxon>
        <taxon>Alphaproteobacteria</taxon>
        <taxon>Hyphomicrobiales</taxon>
        <taxon>Phyllobacteriaceae</taxon>
        <taxon>Aminobacter</taxon>
    </lineage>
</organism>
<dbReference type="EMBL" id="JAFLWW010000006">
    <property type="protein sequence ID" value="MBT1158289.1"/>
    <property type="molecule type" value="Genomic_DNA"/>
</dbReference>
<dbReference type="Pfam" id="PF03795">
    <property type="entry name" value="YCII"/>
    <property type="match status" value="1"/>
</dbReference>
<reference evidence="3" key="1">
    <citation type="journal article" date="2021" name="Microorganisms">
        <title>Phylogenomic Reconstruction and Metabolic Potential of the Genus Aminobacter.</title>
        <authorList>
            <person name="Artuso I."/>
            <person name="Turrini P."/>
            <person name="Pirolo M."/>
            <person name="Lugli G.A."/>
            <person name="Ventura M."/>
            <person name="Visca P."/>
        </authorList>
    </citation>
    <scope>NUCLEOTIDE SEQUENCE</scope>
    <source>
        <strain evidence="3">LMG 26462</strain>
    </source>
</reference>
<dbReference type="Gene3D" id="3.30.70.1060">
    <property type="entry name" value="Dimeric alpha+beta barrel"/>
    <property type="match status" value="1"/>
</dbReference>
<dbReference type="AlphaFoldDB" id="A0A9X1AE86"/>
<evidence type="ECO:0000256" key="1">
    <source>
        <dbReference type="ARBA" id="ARBA00007689"/>
    </source>
</evidence>
<sequence>MQYMLLLHHDDTPFAAASPQDQEKMSAPYMAYNEALIKAGAMVSGERLQGASSATTVRVRDGKTEVLDGPFAATKEQLGGFYIIEAPDLDAALNWAARCPSANYGTVEVRPIWPTR</sequence>
<dbReference type="InterPro" id="IPR005545">
    <property type="entry name" value="YCII"/>
</dbReference>
<proteinExistence type="inferred from homology"/>
<keyword evidence="4" id="KW-1185">Reference proteome</keyword>
<dbReference type="PANTHER" id="PTHR35174">
    <property type="entry name" value="BLL7171 PROTEIN-RELATED"/>
    <property type="match status" value="1"/>
</dbReference>
<comment type="similarity">
    <text evidence="1">Belongs to the YciI family.</text>
</comment>
<dbReference type="PANTHER" id="PTHR35174:SF3">
    <property type="entry name" value="BLL7171 PROTEIN"/>
    <property type="match status" value="1"/>
</dbReference>
<dbReference type="InterPro" id="IPR011008">
    <property type="entry name" value="Dimeric_a/b-barrel"/>
</dbReference>
<reference evidence="3" key="2">
    <citation type="submission" date="2021-03" db="EMBL/GenBank/DDBJ databases">
        <authorList>
            <person name="Artuso I."/>
            <person name="Turrini P."/>
            <person name="Pirolo M."/>
            <person name="Lugli G.A."/>
            <person name="Ventura M."/>
            <person name="Visca P."/>
        </authorList>
    </citation>
    <scope>NUCLEOTIDE SEQUENCE</scope>
    <source>
        <strain evidence="3">LMG 26462</strain>
    </source>
</reference>
<dbReference type="RefSeq" id="WP_214392199.1">
    <property type="nucleotide sequence ID" value="NZ_JAFLWW010000006.1"/>
</dbReference>
<evidence type="ECO:0000313" key="3">
    <source>
        <dbReference type="EMBL" id="MBT1158289.1"/>
    </source>
</evidence>